<dbReference type="SUPFAM" id="SSF50621">
    <property type="entry name" value="Alanine racemase C-terminal domain-like"/>
    <property type="match status" value="1"/>
</dbReference>
<protein>
    <recommendedName>
        <fullName evidence="5 9">Alanine racemase</fullName>
        <ecNumber evidence="5 9">5.1.1.1</ecNumber>
    </recommendedName>
</protein>
<accession>R9PI77</accession>
<feature type="active site" description="Proton acceptor; specific for L-alanine" evidence="9">
    <location>
        <position position="255"/>
    </location>
</feature>
<comment type="cofactor">
    <cofactor evidence="2 9 10">
        <name>pyridoxal 5'-phosphate</name>
        <dbReference type="ChEBI" id="CHEBI:597326"/>
    </cofactor>
</comment>
<evidence type="ECO:0000256" key="6">
    <source>
        <dbReference type="ARBA" id="ARBA00022898"/>
    </source>
</evidence>
<dbReference type="GO" id="GO:0005829">
    <property type="term" value="C:cytosol"/>
    <property type="evidence" value="ECO:0007669"/>
    <property type="project" value="TreeGrafter"/>
</dbReference>
<evidence type="ECO:0000256" key="2">
    <source>
        <dbReference type="ARBA" id="ARBA00001933"/>
    </source>
</evidence>
<name>R9PI77_AGAAL</name>
<feature type="binding site" evidence="9 11">
    <location>
        <position position="303"/>
    </location>
    <ligand>
        <name>substrate</name>
    </ligand>
</feature>
<dbReference type="PRINTS" id="PR00992">
    <property type="entry name" value="ALARACEMASE"/>
</dbReference>
<gene>
    <name evidence="13" type="ORF">AALB_1145</name>
</gene>
<dbReference type="OrthoDB" id="9813814at2"/>
<dbReference type="Pfam" id="PF00842">
    <property type="entry name" value="Ala_racemase_C"/>
    <property type="match status" value="1"/>
</dbReference>
<evidence type="ECO:0000256" key="11">
    <source>
        <dbReference type="PIRSR" id="PIRSR600821-52"/>
    </source>
</evidence>
<organism evidence="13 14">
    <name type="scientific">Agarivorans albus MKT 106</name>
    <dbReference type="NCBI Taxonomy" id="1331007"/>
    <lineage>
        <taxon>Bacteria</taxon>
        <taxon>Pseudomonadati</taxon>
        <taxon>Pseudomonadota</taxon>
        <taxon>Gammaproteobacteria</taxon>
        <taxon>Alteromonadales</taxon>
        <taxon>Alteromonadaceae</taxon>
        <taxon>Agarivorans</taxon>
    </lineage>
</organism>
<dbReference type="EC" id="5.1.1.1" evidence="5 9"/>
<sequence length="359" mass="39220">MEIANAQVSLSALKHNYAVLKQRAPSSKILVVIKANAYGHGMLQVAEALAELADGFAVARCKEAIALRKAGIKSHILVLEGFFDGAEAQELAQHQVATVIHSEQQLELVEQLSLKQPLETWIKLDTGMHRLGLLPEQFKHLLPRIRTCQNIQAPFKLISHFACADELEHPLTPQQITLFSELTKELGVECSLANSAGILLWPEAHAQWNRPGISMYGISPQVDNNGADFGLIPAMTLQTNLIAVREHPKGESVGYGATWQAEQDTRLGVVAMGYGDGYPRSAPNGTPVWLNGRLVPIVGRVSMDMLCVDLGPDCKDKVGDKVILWGPELPVETIAKAVGTIAYELVTKLTSRVRITYTN</sequence>
<dbReference type="InterPro" id="IPR020622">
    <property type="entry name" value="Ala_racemase_pyridoxalP-BS"/>
</dbReference>
<dbReference type="InterPro" id="IPR029066">
    <property type="entry name" value="PLP-binding_barrel"/>
</dbReference>
<dbReference type="CDD" id="cd06827">
    <property type="entry name" value="PLPDE_III_AR_proteobact"/>
    <property type="match status" value="1"/>
</dbReference>
<feature type="modified residue" description="N6-(pyridoxal phosphate)lysine" evidence="9 10">
    <location>
        <position position="34"/>
    </location>
</feature>
<dbReference type="GO" id="GO:0008784">
    <property type="term" value="F:alanine racemase activity"/>
    <property type="evidence" value="ECO:0007669"/>
    <property type="project" value="UniProtKB-UniRule"/>
</dbReference>
<dbReference type="HAMAP" id="MF_01201">
    <property type="entry name" value="Ala_racemase"/>
    <property type="match status" value="1"/>
</dbReference>
<dbReference type="GO" id="GO:0030170">
    <property type="term" value="F:pyridoxal phosphate binding"/>
    <property type="evidence" value="ECO:0007669"/>
    <property type="project" value="UniProtKB-UniRule"/>
</dbReference>
<dbReference type="PROSITE" id="PS00395">
    <property type="entry name" value="ALANINE_RACEMASE"/>
    <property type="match status" value="1"/>
</dbReference>
<dbReference type="InterPro" id="IPR001608">
    <property type="entry name" value="Ala_racemase_N"/>
</dbReference>
<keyword evidence="6 9" id="KW-0663">Pyridoxal phosphate</keyword>
<dbReference type="STRING" id="1331007.AALB_1145"/>
<evidence type="ECO:0000256" key="1">
    <source>
        <dbReference type="ARBA" id="ARBA00000316"/>
    </source>
</evidence>
<feature type="active site" description="Proton acceptor; specific for D-alanine" evidence="9">
    <location>
        <position position="34"/>
    </location>
</feature>
<dbReference type="PANTHER" id="PTHR30511:SF4">
    <property type="entry name" value="ALANINE RACEMASE, BIOSYNTHETIC"/>
    <property type="match status" value="1"/>
</dbReference>
<keyword evidence="7 9" id="KW-0413">Isomerase</keyword>
<evidence type="ECO:0000256" key="7">
    <source>
        <dbReference type="ARBA" id="ARBA00023235"/>
    </source>
</evidence>
<dbReference type="Gene3D" id="3.20.20.10">
    <property type="entry name" value="Alanine racemase"/>
    <property type="match status" value="1"/>
</dbReference>
<comment type="catalytic activity">
    <reaction evidence="1 9">
        <text>L-alanine = D-alanine</text>
        <dbReference type="Rhea" id="RHEA:20249"/>
        <dbReference type="ChEBI" id="CHEBI:57416"/>
        <dbReference type="ChEBI" id="CHEBI:57972"/>
        <dbReference type="EC" id="5.1.1.1"/>
    </reaction>
</comment>
<dbReference type="NCBIfam" id="TIGR00492">
    <property type="entry name" value="alr"/>
    <property type="match status" value="1"/>
</dbReference>
<evidence type="ECO:0000256" key="4">
    <source>
        <dbReference type="ARBA" id="ARBA00007880"/>
    </source>
</evidence>
<comment type="function">
    <text evidence="9">Catalyzes the interconversion of L-alanine and D-alanine. May also act on other amino acids.</text>
</comment>
<dbReference type="InterPro" id="IPR011079">
    <property type="entry name" value="Ala_racemase_C"/>
</dbReference>
<proteinExistence type="inferred from homology"/>
<dbReference type="Proteomes" id="UP000014461">
    <property type="component" value="Unassembled WGS sequence"/>
</dbReference>
<dbReference type="AlphaFoldDB" id="R9PI77"/>
<comment type="caution">
    <text evidence="13">The sequence shown here is derived from an EMBL/GenBank/DDBJ whole genome shotgun (WGS) entry which is preliminary data.</text>
</comment>
<dbReference type="RefSeq" id="WP_016400833.1">
    <property type="nucleotide sequence ID" value="NZ_BARX01000005.1"/>
</dbReference>
<comment type="pathway">
    <text evidence="8 9">Amino-acid biosynthesis; D-alanine biosynthesis; D-alanine from L-alanine: step 1/1.</text>
</comment>
<evidence type="ECO:0000256" key="9">
    <source>
        <dbReference type="HAMAP-Rule" id="MF_01201"/>
    </source>
</evidence>
<dbReference type="InterPro" id="IPR009006">
    <property type="entry name" value="Ala_racemase/Decarboxylase_C"/>
</dbReference>
<dbReference type="UniPathway" id="UPA00042">
    <property type="reaction ID" value="UER00497"/>
</dbReference>
<feature type="domain" description="Alanine racemase C-terminal" evidence="12">
    <location>
        <begin position="234"/>
        <end position="358"/>
    </location>
</feature>
<dbReference type="SUPFAM" id="SSF51419">
    <property type="entry name" value="PLP-binding barrel"/>
    <property type="match status" value="1"/>
</dbReference>
<comment type="similarity">
    <text evidence="4 9">Belongs to the alanine racemase family.</text>
</comment>
<evidence type="ECO:0000256" key="3">
    <source>
        <dbReference type="ARBA" id="ARBA00004752"/>
    </source>
</evidence>
<evidence type="ECO:0000313" key="13">
    <source>
        <dbReference type="EMBL" id="GAD01065.1"/>
    </source>
</evidence>
<dbReference type="InterPro" id="IPR000821">
    <property type="entry name" value="Ala_racemase"/>
</dbReference>
<feature type="binding site" evidence="9 11">
    <location>
        <position position="130"/>
    </location>
    <ligand>
        <name>substrate</name>
    </ligand>
</feature>
<dbReference type="FunFam" id="3.20.20.10:FF:000002">
    <property type="entry name" value="Alanine racemase"/>
    <property type="match status" value="1"/>
</dbReference>
<dbReference type="EMBL" id="BARX01000005">
    <property type="protein sequence ID" value="GAD01065.1"/>
    <property type="molecule type" value="Genomic_DNA"/>
</dbReference>
<evidence type="ECO:0000256" key="8">
    <source>
        <dbReference type="ARBA" id="ARBA00037912"/>
    </source>
</evidence>
<reference evidence="13" key="1">
    <citation type="journal article" date="2013" name="Genome Announc.">
        <title>Draft Genome Sequence of Agarivorans albus Strain MKT 106T, an Agarolytic Marine Bacterium.</title>
        <authorList>
            <person name="Yasuike M."/>
            <person name="Nakamura Y."/>
            <person name="Kai W."/>
            <person name="Fujiwara A."/>
            <person name="Fukui Y."/>
            <person name="Satomi M."/>
            <person name="Sano M."/>
        </authorList>
    </citation>
    <scope>NUCLEOTIDE SEQUENCE [LARGE SCALE GENOMIC DNA]</scope>
</reference>
<dbReference type="SMART" id="SM01005">
    <property type="entry name" value="Ala_racemase_C"/>
    <property type="match status" value="1"/>
</dbReference>
<dbReference type="PANTHER" id="PTHR30511">
    <property type="entry name" value="ALANINE RACEMASE"/>
    <property type="match status" value="1"/>
</dbReference>
<keyword evidence="14" id="KW-1185">Reference proteome</keyword>
<dbReference type="Pfam" id="PF01168">
    <property type="entry name" value="Ala_racemase_N"/>
    <property type="match status" value="1"/>
</dbReference>
<evidence type="ECO:0000313" key="14">
    <source>
        <dbReference type="Proteomes" id="UP000014461"/>
    </source>
</evidence>
<dbReference type="FunFam" id="2.40.37.10:FF:000002">
    <property type="entry name" value="Alanine racemase"/>
    <property type="match status" value="1"/>
</dbReference>
<evidence type="ECO:0000256" key="10">
    <source>
        <dbReference type="PIRSR" id="PIRSR600821-50"/>
    </source>
</evidence>
<evidence type="ECO:0000259" key="12">
    <source>
        <dbReference type="SMART" id="SM01005"/>
    </source>
</evidence>
<evidence type="ECO:0000256" key="5">
    <source>
        <dbReference type="ARBA" id="ARBA00013089"/>
    </source>
</evidence>
<comment type="pathway">
    <text evidence="3">Cell wall biogenesis; peptidoglycan biosynthesis.</text>
</comment>
<dbReference type="GO" id="GO:0030632">
    <property type="term" value="P:D-alanine biosynthetic process"/>
    <property type="evidence" value="ECO:0007669"/>
    <property type="project" value="UniProtKB-UniRule"/>
</dbReference>
<dbReference type="Gene3D" id="2.40.37.10">
    <property type="entry name" value="Lyase, Ornithine Decarboxylase, Chain A, domain 1"/>
    <property type="match status" value="1"/>
</dbReference>